<evidence type="ECO:0000256" key="2">
    <source>
        <dbReference type="SAM" id="SignalP"/>
    </source>
</evidence>
<evidence type="ECO:0000256" key="1">
    <source>
        <dbReference type="SAM" id="MobiDB-lite"/>
    </source>
</evidence>
<evidence type="ECO:0000313" key="4">
    <source>
        <dbReference type="WBParaSite" id="SSTP_0000953500.1"/>
    </source>
</evidence>
<protein>
    <submittedName>
        <fullName evidence="4 5">Uncharacterized protein</fullName>
    </submittedName>
</protein>
<proteinExistence type="predicted"/>
<evidence type="ECO:0000313" key="5">
    <source>
        <dbReference type="WBParaSite" id="TCONS_00005379.p1"/>
    </source>
</evidence>
<accession>A0A0K0EJ86</accession>
<feature type="compositionally biased region" description="Acidic residues" evidence="1">
    <location>
        <begin position="137"/>
        <end position="153"/>
    </location>
</feature>
<sequence length="187" mass="22766">MQYKIGLISIYLILILPSIISNIDNNFRTKKYNNIEYEKHNNIKKRYISNLESFKYFQKKDFVNERYKRFESQDDRRSTKTQISFQKDEKRKDNLKANNLASQSNVKKTNIFEIKPYIDAKKKYEQEYEYYYLEDDGQDTYNYDSDESDESEENLTSTTDNFYEQNRNISPEDKELDEDDDESYEDY</sequence>
<reference evidence="4" key="1">
    <citation type="submission" date="2015-08" db="UniProtKB">
        <authorList>
            <consortium name="WormBaseParasite"/>
        </authorList>
    </citation>
    <scope>IDENTIFICATION</scope>
</reference>
<evidence type="ECO:0000313" key="3">
    <source>
        <dbReference type="Proteomes" id="UP000035681"/>
    </source>
</evidence>
<keyword evidence="3" id="KW-1185">Reference proteome</keyword>
<keyword evidence="2" id="KW-0732">Signal</keyword>
<feature type="region of interest" description="Disordered" evidence="1">
    <location>
        <begin position="137"/>
        <end position="187"/>
    </location>
</feature>
<feature type="chain" id="PRO_5005328307" evidence="2">
    <location>
        <begin position="22"/>
        <end position="187"/>
    </location>
</feature>
<name>A0A0K0EJ86_STRER</name>
<dbReference type="Proteomes" id="UP000035681">
    <property type="component" value="Unplaced"/>
</dbReference>
<dbReference type="WBParaSite" id="SSTP_0000953500.1">
    <property type="protein sequence ID" value="SSTP_0000953500.1"/>
    <property type="gene ID" value="SSTP_0000953500"/>
</dbReference>
<dbReference type="WBParaSite" id="TCONS_00005379.p1">
    <property type="protein sequence ID" value="TCONS_00005379.p1"/>
    <property type="gene ID" value="XLOC_003682"/>
</dbReference>
<organism evidence="4">
    <name type="scientific">Strongyloides stercoralis</name>
    <name type="common">Threadworm</name>
    <dbReference type="NCBI Taxonomy" id="6248"/>
    <lineage>
        <taxon>Eukaryota</taxon>
        <taxon>Metazoa</taxon>
        <taxon>Ecdysozoa</taxon>
        <taxon>Nematoda</taxon>
        <taxon>Chromadorea</taxon>
        <taxon>Rhabditida</taxon>
        <taxon>Tylenchina</taxon>
        <taxon>Panagrolaimomorpha</taxon>
        <taxon>Strongyloidoidea</taxon>
        <taxon>Strongyloididae</taxon>
        <taxon>Strongyloides</taxon>
    </lineage>
</organism>
<dbReference type="AlphaFoldDB" id="A0A0K0EJ86"/>
<feature type="compositionally biased region" description="Acidic residues" evidence="1">
    <location>
        <begin position="174"/>
        <end position="187"/>
    </location>
</feature>
<feature type="signal peptide" evidence="2">
    <location>
        <begin position="1"/>
        <end position="21"/>
    </location>
</feature>